<feature type="transmembrane region" description="Helical" evidence="2">
    <location>
        <begin position="209"/>
        <end position="227"/>
    </location>
</feature>
<feature type="transmembrane region" description="Helical" evidence="2">
    <location>
        <begin position="344"/>
        <end position="374"/>
    </location>
</feature>
<feature type="transmembrane region" description="Helical" evidence="2">
    <location>
        <begin position="184"/>
        <end position="203"/>
    </location>
</feature>
<dbReference type="PANTHER" id="PTHR37891:SF1">
    <property type="entry name" value="OS06G0113900 PROTEIN"/>
    <property type="match status" value="1"/>
</dbReference>
<evidence type="ECO:0000313" key="4">
    <source>
        <dbReference type="Proteomes" id="UP000029981"/>
    </source>
</evidence>
<feature type="region of interest" description="Disordered" evidence="1">
    <location>
        <begin position="1"/>
        <end position="49"/>
    </location>
</feature>
<dbReference type="OMA" id="CSYFIHT"/>
<protein>
    <submittedName>
        <fullName evidence="3">Uncharacterized protein</fullName>
    </submittedName>
</protein>
<gene>
    <name evidence="3" type="ORF">Csa_3G006650</name>
</gene>
<feature type="transmembrane region" description="Helical" evidence="2">
    <location>
        <begin position="439"/>
        <end position="458"/>
    </location>
</feature>
<dbReference type="PANTHER" id="PTHR37891">
    <property type="entry name" value="OS06G0113900 PROTEIN"/>
    <property type="match status" value="1"/>
</dbReference>
<dbReference type="SUPFAM" id="SSF103473">
    <property type="entry name" value="MFS general substrate transporter"/>
    <property type="match status" value="1"/>
</dbReference>
<feature type="transmembrane region" description="Helical" evidence="2">
    <location>
        <begin position="81"/>
        <end position="103"/>
    </location>
</feature>
<dbReference type="AlphaFoldDB" id="A0A0A0L1Q8"/>
<organism evidence="3 4">
    <name type="scientific">Cucumis sativus</name>
    <name type="common">Cucumber</name>
    <dbReference type="NCBI Taxonomy" id="3659"/>
    <lineage>
        <taxon>Eukaryota</taxon>
        <taxon>Viridiplantae</taxon>
        <taxon>Streptophyta</taxon>
        <taxon>Embryophyta</taxon>
        <taxon>Tracheophyta</taxon>
        <taxon>Spermatophyta</taxon>
        <taxon>Magnoliopsida</taxon>
        <taxon>eudicotyledons</taxon>
        <taxon>Gunneridae</taxon>
        <taxon>Pentapetalae</taxon>
        <taxon>rosids</taxon>
        <taxon>fabids</taxon>
        <taxon>Cucurbitales</taxon>
        <taxon>Cucurbitaceae</taxon>
        <taxon>Benincaseae</taxon>
        <taxon>Cucumis</taxon>
    </lineage>
</organism>
<name>A0A0A0L1Q8_CUCSA</name>
<feature type="transmembrane region" description="Helical" evidence="2">
    <location>
        <begin position="478"/>
        <end position="497"/>
    </location>
</feature>
<dbReference type="Gramene" id="KGN55703">
    <property type="protein sequence ID" value="KGN55703"/>
    <property type="gene ID" value="Csa_3G006650"/>
</dbReference>
<dbReference type="EMBL" id="CM002924">
    <property type="protein sequence ID" value="KGN55703.1"/>
    <property type="molecule type" value="Genomic_DNA"/>
</dbReference>
<dbReference type="Gene3D" id="1.20.1250.20">
    <property type="entry name" value="MFS general substrate transporter like domains"/>
    <property type="match status" value="1"/>
</dbReference>
<reference evidence="3 4" key="2">
    <citation type="journal article" date="2009" name="PLoS ONE">
        <title>An integrated genetic and cytogenetic map of the cucumber genome.</title>
        <authorList>
            <person name="Ren Y."/>
            <person name="Zhang Z."/>
            <person name="Liu J."/>
            <person name="Staub J.E."/>
            <person name="Han Y."/>
            <person name="Cheng Z."/>
            <person name="Li X."/>
            <person name="Lu J."/>
            <person name="Miao H."/>
            <person name="Kang H."/>
            <person name="Xie B."/>
            <person name="Gu X."/>
            <person name="Wang X."/>
            <person name="Du Y."/>
            <person name="Jin W."/>
            <person name="Huang S."/>
        </authorList>
    </citation>
    <scope>NUCLEOTIDE SEQUENCE [LARGE SCALE GENOMIC DNA]</scope>
    <source>
        <strain evidence="4">cv. 9930</strain>
    </source>
</reference>
<dbReference type="OrthoDB" id="1869137at2759"/>
<feature type="transmembrane region" description="Helical" evidence="2">
    <location>
        <begin position="380"/>
        <end position="402"/>
    </location>
</feature>
<accession>A0A0A0L1Q8</accession>
<feature type="transmembrane region" description="Helical" evidence="2">
    <location>
        <begin position="414"/>
        <end position="433"/>
    </location>
</feature>
<keyword evidence="2" id="KW-0472">Membrane</keyword>
<feature type="transmembrane region" description="Helical" evidence="2">
    <location>
        <begin position="262"/>
        <end position="282"/>
    </location>
</feature>
<reference evidence="3 4" key="1">
    <citation type="journal article" date="2009" name="Nat. Genet.">
        <title>The genome of the cucumber, Cucumis sativus L.</title>
        <authorList>
            <person name="Huang S."/>
            <person name="Li R."/>
            <person name="Zhang Z."/>
            <person name="Li L."/>
            <person name="Gu X."/>
            <person name="Fan W."/>
            <person name="Lucas W.J."/>
            <person name="Wang X."/>
            <person name="Xie B."/>
            <person name="Ni P."/>
            <person name="Ren Y."/>
            <person name="Zhu H."/>
            <person name="Li J."/>
            <person name="Lin K."/>
            <person name="Jin W."/>
            <person name="Fei Z."/>
            <person name="Li G."/>
            <person name="Staub J."/>
            <person name="Kilian A."/>
            <person name="van der Vossen E.A."/>
            <person name="Wu Y."/>
            <person name="Guo J."/>
            <person name="He J."/>
            <person name="Jia Z."/>
            <person name="Ren Y."/>
            <person name="Tian G."/>
            <person name="Lu Y."/>
            <person name="Ruan J."/>
            <person name="Qian W."/>
            <person name="Wang M."/>
            <person name="Huang Q."/>
            <person name="Li B."/>
            <person name="Xuan Z."/>
            <person name="Cao J."/>
            <person name="Asan"/>
            <person name="Wu Z."/>
            <person name="Zhang J."/>
            <person name="Cai Q."/>
            <person name="Bai Y."/>
            <person name="Zhao B."/>
            <person name="Han Y."/>
            <person name="Li Y."/>
            <person name="Li X."/>
            <person name="Wang S."/>
            <person name="Shi Q."/>
            <person name="Liu S."/>
            <person name="Cho W.K."/>
            <person name="Kim J.Y."/>
            <person name="Xu Y."/>
            <person name="Heller-Uszynska K."/>
            <person name="Miao H."/>
            <person name="Cheng Z."/>
            <person name="Zhang S."/>
            <person name="Wu J."/>
            <person name="Yang Y."/>
            <person name="Kang H."/>
            <person name="Li M."/>
            <person name="Liang H."/>
            <person name="Ren X."/>
            <person name="Shi Z."/>
            <person name="Wen M."/>
            <person name="Jian M."/>
            <person name="Yang H."/>
            <person name="Zhang G."/>
            <person name="Yang Z."/>
            <person name="Chen R."/>
            <person name="Liu S."/>
            <person name="Li J."/>
            <person name="Ma L."/>
            <person name="Liu H."/>
            <person name="Zhou Y."/>
            <person name="Zhao J."/>
            <person name="Fang X."/>
            <person name="Li G."/>
            <person name="Fang L."/>
            <person name="Li Y."/>
            <person name="Liu D."/>
            <person name="Zheng H."/>
            <person name="Zhang Y."/>
            <person name="Qin N."/>
            <person name="Li Z."/>
            <person name="Yang G."/>
            <person name="Yang S."/>
            <person name="Bolund L."/>
            <person name="Kristiansen K."/>
            <person name="Zheng H."/>
            <person name="Li S."/>
            <person name="Zhang X."/>
            <person name="Yang H."/>
            <person name="Wang J."/>
            <person name="Sun R."/>
            <person name="Zhang B."/>
            <person name="Jiang S."/>
            <person name="Wang J."/>
            <person name="Du Y."/>
            <person name="Li S."/>
        </authorList>
    </citation>
    <scope>NUCLEOTIDE SEQUENCE [LARGE SCALE GENOMIC DNA]</scope>
    <source>
        <strain evidence="4">cv. 9930</strain>
    </source>
</reference>
<keyword evidence="2" id="KW-1133">Transmembrane helix</keyword>
<reference evidence="3 4" key="3">
    <citation type="journal article" date="2010" name="BMC Genomics">
        <title>Transcriptome sequencing and comparative analysis of cucumber flowers with different sex types.</title>
        <authorList>
            <person name="Guo S."/>
            <person name="Zheng Y."/>
            <person name="Joung J.G."/>
            <person name="Liu S."/>
            <person name="Zhang Z."/>
            <person name="Crasta O.R."/>
            <person name="Sobral B.W."/>
            <person name="Xu Y."/>
            <person name="Huang S."/>
            <person name="Fei Z."/>
        </authorList>
    </citation>
    <scope>NUCLEOTIDE SEQUENCE [LARGE SCALE GENOMIC DNA]</scope>
    <source>
        <strain evidence="4">cv. 9930</strain>
    </source>
</reference>
<dbReference type="KEGG" id="csv:105435055"/>
<feature type="compositionally biased region" description="Polar residues" evidence="1">
    <location>
        <begin position="21"/>
        <end position="34"/>
    </location>
</feature>
<evidence type="ECO:0000256" key="1">
    <source>
        <dbReference type="SAM" id="MobiDB-lite"/>
    </source>
</evidence>
<proteinExistence type="predicted"/>
<feature type="transmembrane region" description="Helical" evidence="2">
    <location>
        <begin position="294"/>
        <end position="318"/>
    </location>
</feature>
<feature type="compositionally biased region" description="Basic and acidic residues" evidence="1">
    <location>
        <begin position="551"/>
        <end position="561"/>
    </location>
</feature>
<sequence>MTEQSPRPKQSEIHNLPPPKSTSARSVSTPRSATSGGGGGSRRETPDFHSTAAKLERAKEVYRAYEGHGERPTIAEILGWCFYELCSFFVLALLIPVVFPLIISQISGPPTAPPQGWFKSFRGFDCSSREMQLYQSLTEQTINVSNAQFSPLIWTSISWAVGLVLAGPILAVASFHLDYGFHQYLITLAAVAAGALTCLPTGFFKTVKIFPLYIILIVIAHSVASTSHTRHLGLMLRGLTGPIIHKAKFSLRIIGSGQISSWSAGVGGVGAAAISAFTYHMLRSDKQVQGIDSHFLNLWIVTIFAGLKWLIGIFHVFLTNRSISVSIPSDSEIHILSIFKYPHAIATVISGGFLSSFATISIFTSVLLFLISQICFKPVLIFYLLLIYFLVPLISLPLLHQLQIRIKADASKMLILGFILSAATSATCFYFHAYAWQRHLVFVFAVLQGTAAAVLHAYGRALVVHCSPAGKESAISMWFSWMRAIGGCVGFTVAAVVPTMLQVSSGVVFCCAVVGGMLLIFGNVTDYDGAVAAGHVRDDSEKGSPVFGLDSRSESKELESP</sequence>
<feature type="transmembrane region" description="Helical" evidence="2">
    <location>
        <begin position="152"/>
        <end position="172"/>
    </location>
</feature>
<reference evidence="3 4" key="4">
    <citation type="journal article" date="2011" name="BMC Genomics">
        <title>RNA-Seq improves annotation of protein-coding genes in the cucumber genome.</title>
        <authorList>
            <person name="Li Z."/>
            <person name="Zhang Z."/>
            <person name="Yan P."/>
            <person name="Huang S."/>
            <person name="Fei Z."/>
            <person name="Lin K."/>
        </authorList>
    </citation>
    <scope>NUCLEOTIDE SEQUENCE [LARGE SCALE GENOMIC DNA]</scope>
    <source>
        <strain evidence="4">cv. 9930</strain>
    </source>
</reference>
<dbReference type="Proteomes" id="UP000029981">
    <property type="component" value="Chromosome 3"/>
</dbReference>
<feature type="transmembrane region" description="Helical" evidence="2">
    <location>
        <begin position="503"/>
        <end position="521"/>
    </location>
</feature>
<feature type="region of interest" description="Disordered" evidence="1">
    <location>
        <begin position="539"/>
        <end position="561"/>
    </location>
</feature>
<evidence type="ECO:0000256" key="2">
    <source>
        <dbReference type="SAM" id="Phobius"/>
    </source>
</evidence>
<dbReference type="InterPro" id="IPR036259">
    <property type="entry name" value="MFS_trans_sf"/>
</dbReference>
<keyword evidence="4" id="KW-1185">Reference proteome</keyword>
<evidence type="ECO:0000313" key="3">
    <source>
        <dbReference type="EMBL" id="KGN55703.1"/>
    </source>
</evidence>
<keyword evidence="2" id="KW-0812">Transmembrane</keyword>